<dbReference type="PANTHER" id="PTHR42718">
    <property type="entry name" value="MAJOR FACILITATOR SUPERFAMILY MULTIDRUG TRANSPORTER MFSC"/>
    <property type="match status" value="1"/>
</dbReference>
<dbReference type="RefSeq" id="WP_027243028.1">
    <property type="nucleotide sequence ID" value="NZ_CP012508.1"/>
</dbReference>
<evidence type="ECO:0000313" key="8">
    <source>
        <dbReference type="Proteomes" id="UP000029558"/>
    </source>
</evidence>
<keyword evidence="3" id="KW-1003">Cell membrane</keyword>
<dbReference type="AlphaFoldDB" id="A0A1L6TBM3"/>
<dbReference type="PANTHER" id="PTHR42718:SF46">
    <property type="entry name" value="BLR6921 PROTEIN"/>
    <property type="match status" value="1"/>
</dbReference>
<reference evidence="7 8" key="1">
    <citation type="journal article" date="2014" name="Genome Announc.">
        <title>Comparative Genome Analysis of Two Isolates of the Fish Pathogen Piscirickettsia salmonis from Different Hosts Reveals Major Differences in Virulence-Associated Secretion Systems.</title>
        <authorList>
            <person name="Bohle H."/>
            <person name="Henriquez P."/>
            <person name="Grothusen H."/>
            <person name="Navas E."/>
            <person name="Sandoval A."/>
            <person name="Bustamante F."/>
            <person name="Bustos P."/>
            <person name="Mancilla M."/>
        </authorList>
    </citation>
    <scope>NUCLEOTIDE SEQUENCE [LARGE SCALE GENOMIC DNA]</scope>
    <source>
        <strain evidence="8">B1-32597</strain>
    </source>
</reference>
<dbReference type="GO" id="GO:0022857">
    <property type="term" value="F:transmembrane transporter activity"/>
    <property type="evidence" value="ECO:0007669"/>
    <property type="project" value="InterPro"/>
</dbReference>
<dbReference type="InterPro" id="IPR020846">
    <property type="entry name" value="MFS_dom"/>
</dbReference>
<evidence type="ECO:0000256" key="4">
    <source>
        <dbReference type="ARBA" id="ARBA00022692"/>
    </source>
</evidence>
<accession>A0A1L6TBM3</accession>
<sequence length="470" mass="51739">MRVISTSRRSHKTMLPWLVSFGLFMENLDSTVINTAIPQMAHTLAVNPLSLKLAVTSYLLSLVLFMPISGYLADRLGTKRIFISAITVFTFGSLLCGLSTSLTMLIIARIIQGIGGAMMVPTGRLILVKTFEKSAMINALSNMAVIGQIGPAFGPLLGGALTSYLSWHWVFLINLPIGVLGIFFAYRWIGENHTAQTPSFDIKGFILFGLGLVTINLFLSLADNRLISLKLLEVSLAIGIISLVTYYFYAKNKTYPMISFSPFKTHTFKVAVLGSLWIRITVNSLPFILPLLLQINFGYSAFISGLLILPYGLGLIGAKFIIKSLLRYLGYRRILLINPCIIALIVLSFAYLNPMSSIFLIAFLCFFAGLVCSVQFSSMQTLNYIDIQDQEKSQATSLASVFQQLAMNLGVCLTALSLEFFNVPLQPQKALISLHAFHSSFIFLALVAASSTIVFQMLRKTDGLNALQIT</sequence>
<evidence type="ECO:0000256" key="6">
    <source>
        <dbReference type="ARBA" id="ARBA00023136"/>
    </source>
</evidence>
<dbReference type="Pfam" id="PF07690">
    <property type="entry name" value="MFS_1"/>
    <property type="match status" value="1"/>
</dbReference>
<keyword evidence="6" id="KW-0472">Membrane</keyword>
<proteinExistence type="predicted"/>
<evidence type="ECO:0000256" key="2">
    <source>
        <dbReference type="ARBA" id="ARBA00022448"/>
    </source>
</evidence>
<dbReference type="InterPro" id="IPR011701">
    <property type="entry name" value="MFS"/>
</dbReference>
<dbReference type="SUPFAM" id="SSF103473">
    <property type="entry name" value="MFS general substrate transporter"/>
    <property type="match status" value="1"/>
</dbReference>
<dbReference type="OrthoDB" id="9812221at2"/>
<dbReference type="Gene3D" id="1.20.1250.20">
    <property type="entry name" value="MFS general substrate transporter like domains"/>
    <property type="match status" value="1"/>
</dbReference>
<gene>
    <name evidence="7" type="ORF">KU39_1564</name>
</gene>
<dbReference type="PRINTS" id="PR01036">
    <property type="entry name" value="TCRTETB"/>
</dbReference>
<dbReference type="PROSITE" id="PS50850">
    <property type="entry name" value="MFS"/>
    <property type="match status" value="1"/>
</dbReference>
<protein>
    <submittedName>
        <fullName evidence="7">MFS transporter</fullName>
    </submittedName>
</protein>
<dbReference type="Gene3D" id="1.20.1720.10">
    <property type="entry name" value="Multidrug resistance protein D"/>
    <property type="match status" value="1"/>
</dbReference>
<evidence type="ECO:0000256" key="1">
    <source>
        <dbReference type="ARBA" id="ARBA00004651"/>
    </source>
</evidence>
<dbReference type="Proteomes" id="UP000029558">
    <property type="component" value="Chromosome"/>
</dbReference>
<organism evidence="7 8">
    <name type="scientific">Piscirickettsia salmonis</name>
    <dbReference type="NCBI Taxonomy" id="1238"/>
    <lineage>
        <taxon>Bacteria</taxon>
        <taxon>Pseudomonadati</taxon>
        <taxon>Pseudomonadota</taxon>
        <taxon>Gammaproteobacteria</taxon>
        <taxon>Thiotrichales</taxon>
        <taxon>Piscirickettsiaceae</taxon>
        <taxon>Piscirickettsia</taxon>
    </lineage>
</organism>
<dbReference type="GO" id="GO:0005886">
    <property type="term" value="C:plasma membrane"/>
    <property type="evidence" value="ECO:0007669"/>
    <property type="project" value="UniProtKB-SubCell"/>
</dbReference>
<comment type="subcellular location">
    <subcellularLocation>
        <location evidence="1">Cell membrane</location>
        <topology evidence="1">Multi-pass membrane protein</topology>
    </subcellularLocation>
</comment>
<evidence type="ECO:0000256" key="3">
    <source>
        <dbReference type="ARBA" id="ARBA00022475"/>
    </source>
</evidence>
<keyword evidence="4" id="KW-0812">Transmembrane</keyword>
<name>A0A1L6TBM3_PISSA</name>
<keyword evidence="5" id="KW-1133">Transmembrane helix</keyword>
<keyword evidence="2" id="KW-0813">Transport</keyword>
<evidence type="ECO:0000313" key="7">
    <source>
        <dbReference type="EMBL" id="ALB22746.1"/>
    </source>
</evidence>
<dbReference type="InterPro" id="IPR036259">
    <property type="entry name" value="MFS_trans_sf"/>
</dbReference>
<evidence type="ECO:0000256" key="5">
    <source>
        <dbReference type="ARBA" id="ARBA00022989"/>
    </source>
</evidence>
<dbReference type="EMBL" id="CP012508">
    <property type="protein sequence ID" value="ALB22746.1"/>
    <property type="molecule type" value="Genomic_DNA"/>
</dbReference>
<dbReference type="CDD" id="cd17503">
    <property type="entry name" value="MFS_LmrB_MDR_like"/>
    <property type="match status" value="1"/>
</dbReference>